<sequence length="203" mass="22053">MSTEPGTARRSLNERRQQLLDAAVEVMSERGVAATTTRAITEAAGVPQGMFHYCFDSKSALLRDLLERECETALAAAWQLDPGTDTFTGGLAKAVQTQLARVRTAPGPYLVLAELTVAARTDPELLELSRWERRQYVDLVKGQLQRWKLDLPEAELESLAVVIIAGIEGLTDAWLTTRDDEAGVAAAELFASGIGALVEARLT</sequence>
<dbReference type="Gene3D" id="1.10.357.10">
    <property type="entry name" value="Tetracycline Repressor, domain 2"/>
    <property type="match status" value="1"/>
</dbReference>
<dbReference type="InterPro" id="IPR009057">
    <property type="entry name" value="Homeodomain-like_sf"/>
</dbReference>
<evidence type="ECO:0000256" key="2">
    <source>
        <dbReference type="PROSITE-ProRule" id="PRU00335"/>
    </source>
</evidence>
<dbReference type="PRINTS" id="PR00455">
    <property type="entry name" value="HTHTETR"/>
</dbReference>
<dbReference type="SUPFAM" id="SSF46689">
    <property type="entry name" value="Homeodomain-like"/>
    <property type="match status" value="1"/>
</dbReference>
<dbReference type="Pfam" id="PF00440">
    <property type="entry name" value="TetR_N"/>
    <property type="match status" value="1"/>
</dbReference>
<evidence type="ECO:0000259" key="3">
    <source>
        <dbReference type="PROSITE" id="PS50977"/>
    </source>
</evidence>
<feature type="domain" description="HTH tetR-type" evidence="3">
    <location>
        <begin position="13"/>
        <end position="73"/>
    </location>
</feature>
<dbReference type="RefSeq" id="WP_289958979.1">
    <property type="nucleotide sequence ID" value="NZ_JAUEMJ010000006.1"/>
</dbReference>
<evidence type="ECO:0000313" key="5">
    <source>
        <dbReference type="Proteomes" id="UP001171902"/>
    </source>
</evidence>
<dbReference type="Pfam" id="PF17940">
    <property type="entry name" value="TetR_C_31"/>
    <property type="match status" value="1"/>
</dbReference>
<comment type="caution">
    <text evidence="4">The sequence shown here is derived from an EMBL/GenBank/DDBJ whole genome shotgun (WGS) entry which is preliminary data.</text>
</comment>
<proteinExistence type="predicted"/>
<keyword evidence="5" id="KW-1185">Reference proteome</keyword>
<dbReference type="InterPro" id="IPR041583">
    <property type="entry name" value="TetR_C_31"/>
</dbReference>
<gene>
    <name evidence="4" type="ORF">QWI33_20315</name>
</gene>
<evidence type="ECO:0000256" key="1">
    <source>
        <dbReference type="ARBA" id="ARBA00023125"/>
    </source>
</evidence>
<reference evidence="4" key="1">
    <citation type="submission" date="2023-06" db="EMBL/GenBank/DDBJ databases">
        <title>Gycomyces niveus sp.nov., a novel actinomycete isolated from soil in Shouguang.</title>
        <authorList>
            <person name="Yang X."/>
            <person name="Zhao J."/>
        </authorList>
    </citation>
    <scope>NUCLEOTIDE SEQUENCE</scope>
    <source>
        <strain evidence="4">NEAU C2</strain>
    </source>
</reference>
<dbReference type="InterPro" id="IPR050109">
    <property type="entry name" value="HTH-type_TetR-like_transc_reg"/>
</dbReference>
<protein>
    <submittedName>
        <fullName evidence="4">TetR/AcrR family transcriptional regulator</fullName>
    </submittedName>
</protein>
<keyword evidence="1 2" id="KW-0238">DNA-binding</keyword>
<dbReference type="SUPFAM" id="SSF48498">
    <property type="entry name" value="Tetracyclin repressor-like, C-terminal domain"/>
    <property type="match status" value="1"/>
</dbReference>
<dbReference type="PANTHER" id="PTHR30055:SF226">
    <property type="entry name" value="HTH-TYPE TRANSCRIPTIONAL REGULATOR PKSA"/>
    <property type="match status" value="1"/>
</dbReference>
<dbReference type="InterPro" id="IPR001647">
    <property type="entry name" value="HTH_TetR"/>
</dbReference>
<dbReference type="PANTHER" id="PTHR30055">
    <property type="entry name" value="HTH-TYPE TRANSCRIPTIONAL REGULATOR RUTR"/>
    <property type="match status" value="1"/>
</dbReference>
<dbReference type="InterPro" id="IPR036271">
    <property type="entry name" value="Tet_transcr_reg_TetR-rel_C_sf"/>
</dbReference>
<dbReference type="EMBL" id="JAUEMJ010000006">
    <property type="protein sequence ID" value="MDN3242078.1"/>
    <property type="molecule type" value="Genomic_DNA"/>
</dbReference>
<organism evidence="4 5">
    <name type="scientific">Glycomyces tritici</name>
    <dbReference type="NCBI Taxonomy" id="2665176"/>
    <lineage>
        <taxon>Bacteria</taxon>
        <taxon>Bacillati</taxon>
        <taxon>Actinomycetota</taxon>
        <taxon>Actinomycetes</taxon>
        <taxon>Glycomycetales</taxon>
        <taxon>Glycomycetaceae</taxon>
        <taxon>Glycomyces</taxon>
    </lineage>
</organism>
<dbReference type="PROSITE" id="PS50977">
    <property type="entry name" value="HTH_TETR_2"/>
    <property type="match status" value="1"/>
</dbReference>
<name>A0ABT7YTY7_9ACTN</name>
<feature type="DNA-binding region" description="H-T-H motif" evidence="2">
    <location>
        <begin position="36"/>
        <end position="55"/>
    </location>
</feature>
<evidence type="ECO:0000313" key="4">
    <source>
        <dbReference type="EMBL" id="MDN3242078.1"/>
    </source>
</evidence>
<accession>A0ABT7YTY7</accession>
<dbReference type="Proteomes" id="UP001171902">
    <property type="component" value="Unassembled WGS sequence"/>
</dbReference>